<evidence type="ECO:0000256" key="1">
    <source>
        <dbReference type="SAM" id="Phobius"/>
    </source>
</evidence>
<keyword evidence="1" id="KW-1133">Transmembrane helix</keyword>
<dbReference type="EMBL" id="AQPH01000047">
    <property type="protein sequence ID" value="EPY01218.1"/>
    <property type="molecule type" value="Genomic_DNA"/>
</dbReference>
<dbReference type="RefSeq" id="WP_021132700.1">
    <property type="nucleotide sequence ID" value="NZ_AQPH01000047.1"/>
</dbReference>
<dbReference type="eggNOG" id="ENOG5033Z6C">
    <property type="taxonomic scope" value="Bacteria"/>
</dbReference>
<keyword evidence="1" id="KW-0812">Transmembrane</keyword>
<organism evidence="2 3">
    <name type="scientific">Magnetospirillum fulvum MGU-K5</name>
    <dbReference type="NCBI Taxonomy" id="1316936"/>
    <lineage>
        <taxon>Bacteria</taxon>
        <taxon>Pseudomonadati</taxon>
        <taxon>Pseudomonadota</taxon>
        <taxon>Alphaproteobacteria</taxon>
        <taxon>Rhodospirillales</taxon>
        <taxon>Rhodospirillaceae</taxon>
        <taxon>Magnetospirillum</taxon>
    </lineage>
</organism>
<evidence type="ECO:0000313" key="3">
    <source>
        <dbReference type="Proteomes" id="UP000015350"/>
    </source>
</evidence>
<protein>
    <submittedName>
        <fullName evidence="2">Uncharacterized protein</fullName>
    </submittedName>
</protein>
<reference evidence="2 3" key="1">
    <citation type="submission" date="2013-04" db="EMBL/GenBank/DDBJ databases">
        <authorList>
            <person name="Kuznetsov B."/>
            <person name="Ivanovsky R."/>
        </authorList>
    </citation>
    <scope>NUCLEOTIDE SEQUENCE [LARGE SCALE GENOMIC DNA]</scope>
    <source>
        <strain evidence="2 3">MGU-K5</strain>
    </source>
</reference>
<feature type="transmembrane region" description="Helical" evidence="1">
    <location>
        <begin position="6"/>
        <end position="25"/>
    </location>
</feature>
<feature type="transmembrane region" description="Helical" evidence="1">
    <location>
        <begin position="72"/>
        <end position="95"/>
    </location>
</feature>
<dbReference type="Proteomes" id="UP000015350">
    <property type="component" value="Unassembled WGS sequence"/>
</dbReference>
<dbReference type="STRING" id="1316936.K678_11955"/>
<feature type="transmembrane region" description="Helical" evidence="1">
    <location>
        <begin position="37"/>
        <end position="60"/>
    </location>
</feature>
<dbReference type="AlphaFoldDB" id="S9SAX8"/>
<gene>
    <name evidence="2" type="ORF">K678_11955</name>
</gene>
<comment type="caution">
    <text evidence="2">The sequence shown here is derived from an EMBL/GenBank/DDBJ whole genome shotgun (WGS) entry which is preliminary data.</text>
</comment>
<evidence type="ECO:0000313" key="2">
    <source>
        <dbReference type="EMBL" id="EPY01218.1"/>
    </source>
</evidence>
<sequence length="192" mass="22254">MDDKKVFRIILLLAIVASASASILIDSFEGKRAEYFVFITMFFVLIGYVGHFLLLALNWIAFGGSDGDGLRLVPFILKILFFPFIPFIALFRYIFRKRREAAARRREEKERPERERKALERANAEREAAYWASPAAQEVRAAQALADIELKKSLALANLSIREQEAAMETARLLRQEEEERERRRIELIKSM</sequence>
<dbReference type="OrthoDB" id="9855330at2"/>
<keyword evidence="1" id="KW-0472">Membrane</keyword>
<name>S9SAX8_MAGFU</name>
<proteinExistence type="predicted"/>
<accession>S9SAX8</accession>